<dbReference type="AlphaFoldDB" id="A0A830G7H1"/>
<sequence>MSSKCRLCGDDRELRQSHIIPNFVIRWLKESGATPFLRGVDDPDTRIQDKKEKLLCSECEQRIGDWEQQFASRIFYPVIRQQKTDFEYDSWLKRFTISLSWRFLVSSFSAMDAWDSDEQTALREAEHHWRAILNGDQPLSAATRSHHLILLGETESVPSEAPEGWEFYSSRGIDASVVTVDDGIYIYSKFPQMFLLSCVDPPSVDGLGEARIEQTGTIETPQVVHSPWSKIPFRRAEIITENKASPREQEKIKQHIQEHPDSLVDSKTIETAVLNRHTAVEFTVSQPA</sequence>
<proteinExistence type="predicted"/>
<evidence type="ECO:0000313" key="2">
    <source>
        <dbReference type="Proteomes" id="UP000608850"/>
    </source>
</evidence>
<accession>A0A830G7H1</accession>
<organism evidence="1 2">
    <name type="scientific">Halarchaeum nitratireducens</name>
    <dbReference type="NCBI Taxonomy" id="489913"/>
    <lineage>
        <taxon>Archaea</taxon>
        <taxon>Methanobacteriati</taxon>
        <taxon>Methanobacteriota</taxon>
        <taxon>Stenosarchaea group</taxon>
        <taxon>Halobacteria</taxon>
        <taxon>Halobacteriales</taxon>
        <taxon>Halobacteriaceae</taxon>
    </lineage>
</organism>
<comment type="caution">
    <text evidence="1">The sequence shown here is derived from an EMBL/GenBank/DDBJ whole genome shotgun (WGS) entry which is preliminary data.</text>
</comment>
<keyword evidence="2" id="KW-1185">Reference proteome</keyword>
<evidence type="ECO:0000313" key="1">
    <source>
        <dbReference type="EMBL" id="GGN08397.1"/>
    </source>
</evidence>
<name>A0A830G7H1_9EURY</name>
<evidence type="ECO:0008006" key="3">
    <source>
        <dbReference type="Google" id="ProtNLM"/>
    </source>
</evidence>
<protein>
    <recommendedName>
        <fullName evidence="3">HNH endonuclease</fullName>
    </recommendedName>
</protein>
<gene>
    <name evidence="1" type="ORF">GCM10009021_04760</name>
</gene>
<dbReference type="EMBL" id="BMOQ01000001">
    <property type="protein sequence ID" value="GGN08397.1"/>
    <property type="molecule type" value="Genomic_DNA"/>
</dbReference>
<dbReference type="Proteomes" id="UP000608850">
    <property type="component" value="Unassembled WGS sequence"/>
</dbReference>
<dbReference type="OrthoDB" id="275730at2157"/>
<dbReference type="RefSeq" id="WP_188876900.1">
    <property type="nucleotide sequence ID" value="NZ_BMOQ01000001.1"/>
</dbReference>
<reference evidence="1 2" key="1">
    <citation type="journal article" date="2019" name="Int. J. Syst. Evol. Microbiol.">
        <title>The Global Catalogue of Microorganisms (GCM) 10K type strain sequencing project: providing services to taxonomists for standard genome sequencing and annotation.</title>
        <authorList>
            <consortium name="The Broad Institute Genomics Platform"/>
            <consortium name="The Broad Institute Genome Sequencing Center for Infectious Disease"/>
            <person name="Wu L."/>
            <person name="Ma J."/>
        </authorList>
    </citation>
    <scope>NUCLEOTIDE SEQUENCE [LARGE SCALE GENOMIC DNA]</scope>
    <source>
        <strain evidence="1 2">JCM 16331</strain>
    </source>
</reference>